<reference evidence="7 8" key="1">
    <citation type="submission" date="2014-02" db="EMBL/GenBank/DDBJ databases">
        <authorList>
            <person name="Sears C."/>
            <person name="Carroll K."/>
            <person name="Sack B.R."/>
            <person name="Qadri F."/>
            <person name="Myers L.L."/>
            <person name="Chung G.-T."/>
            <person name="Escheverria P."/>
            <person name="Fraser C.M."/>
            <person name="Sadzewicz L."/>
            <person name="Shefchek K.A."/>
            <person name="Tallon L."/>
            <person name="Das S.P."/>
            <person name="Daugherty S."/>
            <person name="Mongodin E.F."/>
        </authorList>
    </citation>
    <scope>NUCLEOTIDE SEQUENCE [LARGE SCALE GENOMIC DNA]</scope>
    <source>
        <strain evidence="8">3998T(B)3</strain>
    </source>
</reference>
<evidence type="ECO:0000256" key="1">
    <source>
        <dbReference type="ARBA" id="ARBA00004429"/>
    </source>
</evidence>
<keyword evidence="5 6" id="KW-0472">Membrane</keyword>
<dbReference type="PANTHER" id="PTHR43702">
    <property type="entry name" value="L-FUCOSE-PROTON SYMPORTER"/>
    <property type="match status" value="1"/>
</dbReference>
<dbReference type="Proteomes" id="UP000020773">
    <property type="component" value="Unassembled WGS sequence"/>
</dbReference>
<proteinExistence type="predicted"/>
<feature type="transmembrane region" description="Helical" evidence="6">
    <location>
        <begin position="306"/>
        <end position="329"/>
    </location>
</feature>
<evidence type="ECO:0000256" key="3">
    <source>
        <dbReference type="ARBA" id="ARBA00022692"/>
    </source>
</evidence>
<comment type="subcellular location">
    <subcellularLocation>
        <location evidence="1">Cell inner membrane</location>
        <topology evidence="1">Multi-pass membrane protein</topology>
    </subcellularLocation>
</comment>
<feature type="transmembrane region" description="Helical" evidence="6">
    <location>
        <begin position="45"/>
        <end position="65"/>
    </location>
</feature>
<evidence type="ECO:0000313" key="8">
    <source>
        <dbReference type="Proteomes" id="UP000020773"/>
    </source>
</evidence>
<dbReference type="InterPro" id="IPR011701">
    <property type="entry name" value="MFS"/>
</dbReference>
<comment type="caution">
    <text evidence="7">The sequence shown here is derived from an EMBL/GenBank/DDBJ whole genome shotgun (WGS) entry which is preliminary data.</text>
</comment>
<keyword evidence="2" id="KW-1003">Cell membrane</keyword>
<organism evidence="7 8">
    <name type="scientific">Bacteroides fragilis str. 3998T(B)3</name>
    <dbReference type="NCBI Taxonomy" id="1339316"/>
    <lineage>
        <taxon>Bacteria</taxon>
        <taxon>Pseudomonadati</taxon>
        <taxon>Bacteroidota</taxon>
        <taxon>Bacteroidia</taxon>
        <taxon>Bacteroidales</taxon>
        <taxon>Bacteroidaceae</taxon>
        <taxon>Bacteroides</taxon>
    </lineage>
</organism>
<evidence type="ECO:0000256" key="4">
    <source>
        <dbReference type="ARBA" id="ARBA00022989"/>
    </source>
</evidence>
<dbReference type="AlphaFoldDB" id="A0A015U8R6"/>
<name>A0A015U8R6_BACFG</name>
<feature type="transmembrane region" description="Helical" evidence="6">
    <location>
        <begin position="7"/>
        <end position="25"/>
    </location>
</feature>
<dbReference type="PANTHER" id="PTHR43702:SF3">
    <property type="entry name" value="PROTEIN TSGA"/>
    <property type="match status" value="1"/>
</dbReference>
<feature type="transmembrane region" description="Helical" evidence="6">
    <location>
        <begin position="184"/>
        <end position="205"/>
    </location>
</feature>
<dbReference type="SUPFAM" id="SSF103473">
    <property type="entry name" value="MFS general substrate transporter"/>
    <property type="match status" value="1"/>
</dbReference>
<evidence type="ECO:0000256" key="2">
    <source>
        <dbReference type="ARBA" id="ARBA00022475"/>
    </source>
</evidence>
<protein>
    <submittedName>
        <fullName evidence="7">Major Facilitator Superfamily protein</fullName>
    </submittedName>
</protein>
<feature type="transmembrane region" description="Helical" evidence="6">
    <location>
        <begin position="153"/>
        <end position="172"/>
    </location>
</feature>
<dbReference type="Pfam" id="PF07690">
    <property type="entry name" value="MFS_1"/>
    <property type="match status" value="1"/>
</dbReference>
<dbReference type="EMBL" id="JGDB01000065">
    <property type="protein sequence ID" value="EXY91237.1"/>
    <property type="molecule type" value="Genomic_DNA"/>
</dbReference>
<evidence type="ECO:0000256" key="6">
    <source>
        <dbReference type="SAM" id="Phobius"/>
    </source>
</evidence>
<dbReference type="InterPro" id="IPR036259">
    <property type="entry name" value="MFS_trans_sf"/>
</dbReference>
<evidence type="ECO:0000256" key="5">
    <source>
        <dbReference type="ARBA" id="ARBA00023136"/>
    </source>
</evidence>
<feature type="transmembrane region" description="Helical" evidence="6">
    <location>
        <begin position="77"/>
        <end position="96"/>
    </location>
</feature>
<keyword evidence="3 6" id="KW-0812">Transmembrane</keyword>
<dbReference type="GeneID" id="60370096"/>
<feature type="transmembrane region" description="Helical" evidence="6">
    <location>
        <begin position="377"/>
        <end position="398"/>
    </location>
</feature>
<dbReference type="InterPro" id="IPR050375">
    <property type="entry name" value="MFS_TsgA-like"/>
</dbReference>
<evidence type="ECO:0000313" key="7">
    <source>
        <dbReference type="EMBL" id="EXY91237.1"/>
    </source>
</evidence>
<gene>
    <name evidence="7" type="ORF">M125_2051</name>
</gene>
<feature type="transmembrane region" description="Helical" evidence="6">
    <location>
        <begin position="270"/>
        <end position="294"/>
    </location>
</feature>
<dbReference type="PATRIC" id="fig|1339316.3.peg.1978"/>
<accession>A0A015U8R6</accession>
<dbReference type="GO" id="GO:0022857">
    <property type="term" value="F:transmembrane transporter activity"/>
    <property type="evidence" value="ECO:0007669"/>
    <property type="project" value="InterPro"/>
</dbReference>
<dbReference type="GO" id="GO:0005886">
    <property type="term" value="C:plasma membrane"/>
    <property type="evidence" value="ECO:0007669"/>
    <property type="project" value="UniProtKB-SubCell"/>
</dbReference>
<feature type="transmembrane region" description="Helical" evidence="6">
    <location>
        <begin position="410"/>
        <end position="428"/>
    </location>
</feature>
<sequence length="441" mass="46624">MTQQKKNYVLPIAMMFALFAMISFVTGLTNPLGLIVKEQFQAANWMTQLGNAANFIAYAFMGLPAGMMLKRIGYKKTALTAVAVGFIGVGIQVLSGQMDYQPGELTVFWIYLTGAFVSGFSMCMLNAVVNPLLNTLAGGGKKGNQLIQFGGSLNSISATIVPVLGGYLIGTISQDTRISDANPALFIAMGIFAVVFIVLAIMDIPEPHKESASDHKVKDTHSPLSFRHFVLGTVAIFVYVGVEVGIPNFINLFLTTSPDAAGAKGFGMDTAMAGSIVGTYWFLMMIGRLCGGALGAKFSSKTQLTVVSSLALIFLLIGMFAPSATTVAMPVFKGGASIGFGMETVPVGIMFFALCGLCTSIMWGGIFNLAVEGLGKYTAMASGIFMVMVCGGGILPLIQGAVADVTSSYIASYWVIFAAVAYMLYYALVGCKNVNKDIPVE</sequence>
<dbReference type="RefSeq" id="WP_005786507.1">
    <property type="nucleotide sequence ID" value="NZ_JGDB01000065.1"/>
</dbReference>
<feature type="transmembrane region" description="Helical" evidence="6">
    <location>
        <begin position="349"/>
        <end position="370"/>
    </location>
</feature>
<keyword evidence="4 6" id="KW-1133">Transmembrane helix</keyword>
<feature type="transmembrane region" description="Helical" evidence="6">
    <location>
        <begin position="226"/>
        <end position="250"/>
    </location>
</feature>
<dbReference type="Gene3D" id="1.20.1250.20">
    <property type="entry name" value="MFS general substrate transporter like domains"/>
    <property type="match status" value="2"/>
</dbReference>
<feature type="transmembrane region" description="Helical" evidence="6">
    <location>
        <begin position="108"/>
        <end position="133"/>
    </location>
</feature>